<evidence type="ECO:0000313" key="6">
    <source>
        <dbReference type="Proteomes" id="UP000222542"/>
    </source>
</evidence>
<feature type="signal peptide" evidence="3">
    <location>
        <begin position="1"/>
        <end position="20"/>
    </location>
</feature>
<reference evidence="5 6" key="1">
    <citation type="journal article" date="2014" name="Nat. Genet.">
        <title>Genome sequence of the hot pepper provides insights into the evolution of pungency in Capsicum species.</title>
        <authorList>
            <person name="Kim S."/>
            <person name="Park M."/>
            <person name="Yeom S.I."/>
            <person name="Kim Y.M."/>
            <person name="Lee J.M."/>
            <person name="Lee H.A."/>
            <person name="Seo E."/>
            <person name="Choi J."/>
            <person name="Cheong K."/>
            <person name="Kim K.T."/>
            <person name="Jung K."/>
            <person name="Lee G.W."/>
            <person name="Oh S.K."/>
            <person name="Bae C."/>
            <person name="Kim S.B."/>
            <person name="Lee H.Y."/>
            <person name="Kim S.Y."/>
            <person name="Kim M.S."/>
            <person name="Kang B.C."/>
            <person name="Jo Y.D."/>
            <person name="Yang H.B."/>
            <person name="Jeong H.J."/>
            <person name="Kang W.H."/>
            <person name="Kwon J.K."/>
            <person name="Shin C."/>
            <person name="Lim J.Y."/>
            <person name="Park J.H."/>
            <person name="Huh J.H."/>
            <person name="Kim J.S."/>
            <person name="Kim B.D."/>
            <person name="Cohen O."/>
            <person name="Paran I."/>
            <person name="Suh M.C."/>
            <person name="Lee S.B."/>
            <person name="Kim Y.K."/>
            <person name="Shin Y."/>
            <person name="Noh S.J."/>
            <person name="Park J."/>
            <person name="Seo Y.S."/>
            <person name="Kwon S.Y."/>
            <person name="Kim H.A."/>
            <person name="Park J.M."/>
            <person name="Kim H.J."/>
            <person name="Choi S.B."/>
            <person name="Bosland P.W."/>
            <person name="Reeves G."/>
            <person name="Jo S.H."/>
            <person name="Lee B.W."/>
            <person name="Cho H.T."/>
            <person name="Choi H.S."/>
            <person name="Lee M.S."/>
            <person name="Yu Y."/>
            <person name="Do Choi Y."/>
            <person name="Park B.S."/>
            <person name="van Deynze A."/>
            <person name="Ashrafi H."/>
            <person name="Hill T."/>
            <person name="Kim W.T."/>
            <person name="Pai H.S."/>
            <person name="Ahn H.K."/>
            <person name="Yeam I."/>
            <person name="Giovannoni J.J."/>
            <person name="Rose J.K."/>
            <person name="Sorensen I."/>
            <person name="Lee S.J."/>
            <person name="Kim R.W."/>
            <person name="Choi I.Y."/>
            <person name="Choi B.S."/>
            <person name="Lim J.S."/>
            <person name="Lee Y.H."/>
            <person name="Choi D."/>
        </authorList>
    </citation>
    <scope>NUCLEOTIDE SEQUENCE [LARGE SCALE GENOMIC DNA]</scope>
    <source>
        <strain evidence="6">cv. CM334</strain>
    </source>
</reference>
<keyword evidence="2" id="KW-0677">Repeat</keyword>
<dbReference type="Proteomes" id="UP000222542">
    <property type="component" value="Unassembled WGS sequence"/>
</dbReference>
<dbReference type="InterPro" id="IPR002902">
    <property type="entry name" value="GNK2"/>
</dbReference>
<evidence type="ECO:0000256" key="3">
    <source>
        <dbReference type="SAM" id="SignalP"/>
    </source>
</evidence>
<protein>
    <recommendedName>
        <fullName evidence="4">Gnk2-homologous domain-containing protein</fullName>
    </recommendedName>
</protein>
<dbReference type="Gene3D" id="3.30.430.20">
    <property type="entry name" value="Gnk2 domain, C-X8-C-X2-C motif"/>
    <property type="match status" value="1"/>
</dbReference>
<feature type="domain" description="Gnk2-homologous" evidence="4">
    <location>
        <begin position="25"/>
        <end position="129"/>
    </location>
</feature>
<evidence type="ECO:0000313" key="5">
    <source>
        <dbReference type="EMBL" id="PHT94274.1"/>
    </source>
</evidence>
<reference evidence="5 6" key="2">
    <citation type="journal article" date="2017" name="Genome Biol.">
        <title>New reference genome sequences of hot pepper reveal the massive evolution of plant disease-resistance genes by retroduplication.</title>
        <authorList>
            <person name="Kim S."/>
            <person name="Park J."/>
            <person name="Yeom S.I."/>
            <person name="Kim Y.M."/>
            <person name="Seo E."/>
            <person name="Kim K.T."/>
            <person name="Kim M.S."/>
            <person name="Lee J.M."/>
            <person name="Cheong K."/>
            <person name="Shin H.S."/>
            <person name="Kim S.B."/>
            <person name="Han K."/>
            <person name="Lee J."/>
            <person name="Park M."/>
            <person name="Lee H.A."/>
            <person name="Lee H.Y."/>
            <person name="Lee Y."/>
            <person name="Oh S."/>
            <person name="Lee J.H."/>
            <person name="Choi E."/>
            <person name="Choi E."/>
            <person name="Lee S.E."/>
            <person name="Jeon J."/>
            <person name="Kim H."/>
            <person name="Choi G."/>
            <person name="Song H."/>
            <person name="Lee J."/>
            <person name="Lee S.C."/>
            <person name="Kwon J.K."/>
            <person name="Lee H.Y."/>
            <person name="Koo N."/>
            <person name="Hong Y."/>
            <person name="Kim R.W."/>
            <person name="Kang W.H."/>
            <person name="Huh J.H."/>
            <person name="Kang B.C."/>
            <person name="Yang T.J."/>
            <person name="Lee Y.H."/>
            <person name="Bennetzen J.L."/>
            <person name="Choi D."/>
        </authorList>
    </citation>
    <scope>NUCLEOTIDE SEQUENCE [LARGE SCALE GENOMIC DNA]</scope>
    <source>
        <strain evidence="6">cv. CM334</strain>
    </source>
</reference>
<dbReference type="CDD" id="cd23509">
    <property type="entry name" value="Gnk2-like"/>
    <property type="match status" value="1"/>
</dbReference>
<dbReference type="PANTHER" id="PTHR32099:SF36">
    <property type="entry name" value="CYSTEINE-RICH REPEAT SECRETORY PROTEIN 38-LIKE"/>
    <property type="match status" value="1"/>
</dbReference>
<comment type="caution">
    <text evidence="5">The sequence shown here is derived from an EMBL/GenBank/DDBJ whole genome shotgun (WGS) entry which is preliminary data.</text>
</comment>
<dbReference type="Gramene" id="PHT94274">
    <property type="protein sequence ID" value="PHT94274"/>
    <property type="gene ID" value="T459_02156"/>
</dbReference>
<sequence>MTSILVCLLVLSNILVNVKPTEISPLANDCTSSTSSYIEGSKFPLNLNDLLYRSLYNSGGNSIYGKVSVEEDTDKVHGVYLCRGVIAPKDCQKYCIDVASERILRECPHSKQAIIWYDECLVRYSNVLFAYRSLFPSTRLSVPHECKVVLESCNLSCQFRSPDGQNESTTAITHTGGQRPRLEKNLLIEKLANSGLQREWNPNQALVRVFPYLKIQKPKTQ</sequence>
<dbReference type="EMBL" id="AYRZ02000001">
    <property type="protein sequence ID" value="PHT94274.1"/>
    <property type="molecule type" value="Genomic_DNA"/>
</dbReference>
<proteinExistence type="predicted"/>
<dbReference type="InterPro" id="IPR038408">
    <property type="entry name" value="GNK2_sf"/>
</dbReference>
<name>A0A2G3AJ61_CAPAN</name>
<feature type="chain" id="PRO_5013901824" description="Gnk2-homologous domain-containing protein" evidence="3">
    <location>
        <begin position="21"/>
        <end position="221"/>
    </location>
</feature>
<dbReference type="STRING" id="4072.A0A2G3AJ61"/>
<accession>A0A2G3AJ61</accession>
<dbReference type="AlphaFoldDB" id="A0A2G3AJ61"/>
<dbReference type="PANTHER" id="PTHR32099">
    <property type="entry name" value="CYSTEINE-RICH REPEAT SECRETORY PROTEIN"/>
    <property type="match status" value="1"/>
</dbReference>
<gene>
    <name evidence="5" type="ORF">T459_02156</name>
</gene>
<keyword evidence="6" id="KW-1185">Reference proteome</keyword>
<organism evidence="5 6">
    <name type="scientific">Capsicum annuum</name>
    <name type="common">Capsicum pepper</name>
    <dbReference type="NCBI Taxonomy" id="4072"/>
    <lineage>
        <taxon>Eukaryota</taxon>
        <taxon>Viridiplantae</taxon>
        <taxon>Streptophyta</taxon>
        <taxon>Embryophyta</taxon>
        <taxon>Tracheophyta</taxon>
        <taxon>Spermatophyta</taxon>
        <taxon>Magnoliopsida</taxon>
        <taxon>eudicotyledons</taxon>
        <taxon>Gunneridae</taxon>
        <taxon>Pentapetalae</taxon>
        <taxon>asterids</taxon>
        <taxon>lamiids</taxon>
        <taxon>Solanales</taxon>
        <taxon>Solanaceae</taxon>
        <taxon>Solanoideae</taxon>
        <taxon>Capsiceae</taxon>
        <taxon>Capsicum</taxon>
    </lineage>
</organism>
<keyword evidence="1 3" id="KW-0732">Signal</keyword>
<evidence type="ECO:0000259" key="4">
    <source>
        <dbReference type="PROSITE" id="PS51473"/>
    </source>
</evidence>
<evidence type="ECO:0000256" key="1">
    <source>
        <dbReference type="ARBA" id="ARBA00022729"/>
    </source>
</evidence>
<evidence type="ECO:0000256" key="2">
    <source>
        <dbReference type="ARBA" id="ARBA00022737"/>
    </source>
</evidence>
<dbReference type="PROSITE" id="PS51473">
    <property type="entry name" value="GNK2"/>
    <property type="match status" value="1"/>
</dbReference>
<dbReference type="Pfam" id="PF01657">
    <property type="entry name" value="Stress-antifung"/>
    <property type="match status" value="1"/>
</dbReference>